<proteinExistence type="predicted"/>
<gene>
    <name evidence="2" type="ORF">HHL08_19230</name>
</gene>
<dbReference type="AlphaFoldDB" id="A0A7X9ZU27"/>
<dbReference type="EMBL" id="JABBFV010000018">
    <property type="protein sequence ID" value="NML12247.1"/>
    <property type="molecule type" value="Genomic_DNA"/>
</dbReference>
<organism evidence="2 3">
    <name type="scientific">Sphingobium psychrophilum</name>
    <dbReference type="NCBI Taxonomy" id="2728834"/>
    <lineage>
        <taxon>Bacteria</taxon>
        <taxon>Pseudomonadati</taxon>
        <taxon>Pseudomonadota</taxon>
        <taxon>Alphaproteobacteria</taxon>
        <taxon>Sphingomonadales</taxon>
        <taxon>Sphingomonadaceae</taxon>
        <taxon>Sphingobium</taxon>
    </lineage>
</organism>
<dbReference type="SUPFAM" id="SSF53474">
    <property type="entry name" value="alpha/beta-Hydrolases"/>
    <property type="match status" value="1"/>
</dbReference>
<evidence type="ECO:0000313" key="2">
    <source>
        <dbReference type="EMBL" id="NML12247.1"/>
    </source>
</evidence>
<evidence type="ECO:0000313" key="3">
    <source>
        <dbReference type="Proteomes" id="UP000519023"/>
    </source>
</evidence>
<feature type="domain" description="AB hydrolase-1" evidence="1">
    <location>
        <begin position="25"/>
        <end position="148"/>
    </location>
</feature>
<dbReference type="RefSeq" id="WP_169574650.1">
    <property type="nucleotide sequence ID" value="NZ_JABBFV010000018.1"/>
</dbReference>
<accession>A0A7X9ZU27</accession>
<dbReference type="InterPro" id="IPR000073">
    <property type="entry name" value="AB_hydrolase_1"/>
</dbReference>
<name>A0A7X9ZU27_9SPHN</name>
<dbReference type="GO" id="GO:0016787">
    <property type="term" value="F:hydrolase activity"/>
    <property type="evidence" value="ECO:0007669"/>
    <property type="project" value="UniProtKB-KW"/>
</dbReference>
<sequence>MTTKTYVEGRWGQVHVRLAGKPTAPPLLMLHPTPKSGWIYERLMAQLAPGRAVFAPDTPGYGASDAPPAPPSIEDHAEAMFGVVERLAADGMIADTMVDLLGYHTGSSIAVAMANMRPRQVRRLILVSVAAYDADVRAEKRAALAHWPRPAEDGSHLGRMWALMRSLSDARVDTAWLHESLTENLRCGARAPWGYDAVYRHDLQSALDALAHDTLILNPQDDLWDLTRAHASRVRGAQYVEMPGVAHGLFDLEVERIAALIEEFLRR</sequence>
<dbReference type="InterPro" id="IPR029058">
    <property type="entry name" value="AB_hydrolase_fold"/>
</dbReference>
<dbReference type="InterPro" id="IPR050266">
    <property type="entry name" value="AB_hydrolase_sf"/>
</dbReference>
<evidence type="ECO:0000259" key="1">
    <source>
        <dbReference type="Pfam" id="PF00561"/>
    </source>
</evidence>
<reference evidence="2 3" key="1">
    <citation type="submission" date="2020-04" db="EMBL/GenBank/DDBJ databases">
        <title>Sphingobium sp. AR-3-1 isolated from Arctic soil.</title>
        <authorList>
            <person name="Dahal R.H."/>
            <person name="Chaudhary D.K."/>
        </authorList>
    </citation>
    <scope>NUCLEOTIDE SEQUENCE [LARGE SCALE GENOMIC DNA]</scope>
    <source>
        <strain evidence="2 3">AR-3-1</strain>
    </source>
</reference>
<protein>
    <submittedName>
        <fullName evidence="2">Alpha/beta fold hydrolase</fullName>
    </submittedName>
</protein>
<dbReference type="Pfam" id="PF00561">
    <property type="entry name" value="Abhydrolase_1"/>
    <property type="match status" value="1"/>
</dbReference>
<keyword evidence="3" id="KW-1185">Reference proteome</keyword>
<dbReference type="PANTHER" id="PTHR43798:SF33">
    <property type="entry name" value="HYDROLASE, PUTATIVE (AFU_ORTHOLOGUE AFUA_2G14860)-RELATED"/>
    <property type="match status" value="1"/>
</dbReference>
<dbReference type="Gene3D" id="3.40.50.1820">
    <property type="entry name" value="alpha/beta hydrolase"/>
    <property type="match status" value="1"/>
</dbReference>
<comment type="caution">
    <text evidence="2">The sequence shown here is derived from an EMBL/GenBank/DDBJ whole genome shotgun (WGS) entry which is preliminary data.</text>
</comment>
<keyword evidence="2" id="KW-0378">Hydrolase</keyword>
<dbReference type="PANTHER" id="PTHR43798">
    <property type="entry name" value="MONOACYLGLYCEROL LIPASE"/>
    <property type="match status" value="1"/>
</dbReference>
<dbReference type="Proteomes" id="UP000519023">
    <property type="component" value="Unassembled WGS sequence"/>
</dbReference>
<dbReference type="PRINTS" id="PR00111">
    <property type="entry name" value="ABHYDROLASE"/>
</dbReference>
<dbReference type="GO" id="GO:0016020">
    <property type="term" value="C:membrane"/>
    <property type="evidence" value="ECO:0007669"/>
    <property type="project" value="TreeGrafter"/>
</dbReference>